<organism evidence="1 2">
    <name type="scientific">Chitinilyticum piscinae</name>
    <dbReference type="NCBI Taxonomy" id="2866724"/>
    <lineage>
        <taxon>Bacteria</taxon>
        <taxon>Pseudomonadati</taxon>
        <taxon>Pseudomonadota</taxon>
        <taxon>Betaproteobacteria</taxon>
        <taxon>Neisseriales</taxon>
        <taxon>Chitinibacteraceae</taxon>
        <taxon>Chitinilyticum</taxon>
    </lineage>
</organism>
<protein>
    <submittedName>
        <fullName evidence="1">DUF3833 domain-containing protein</fullName>
    </submittedName>
</protein>
<dbReference type="EMBL" id="JADFUA010000004">
    <property type="protein sequence ID" value="MBE9609329.1"/>
    <property type="molecule type" value="Genomic_DNA"/>
</dbReference>
<evidence type="ECO:0000313" key="1">
    <source>
        <dbReference type="EMBL" id="MBE9609329.1"/>
    </source>
</evidence>
<dbReference type="InterPro" id="IPR024409">
    <property type="entry name" value="DUF3833"/>
</dbReference>
<proteinExistence type="predicted"/>
<reference evidence="1 2" key="1">
    <citation type="submission" date="2020-10" db="EMBL/GenBank/DDBJ databases">
        <title>The genome sequence of Chitinilyticum litopenaei 4Y14.</title>
        <authorList>
            <person name="Liu Y."/>
        </authorList>
    </citation>
    <scope>NUCLEOTIDE SEQUENCE [LARGE SCALE GENOMIC DNA]</scope>
    <source>
        <strain evidence="1 2">4Y14</strain>
    </source>
</reference>
<gene>
    <name evidence="1" type="ORF">INR99_08200</name>
</gene>
<keyword evidence="2" id="KW-1185">Reference proteome</keyword>
<accession>A0A8J7FNE8</accession>
<dbReference type="RefSeq" id="WP_194115860.1">
    <property type="nucleotide sequence ID" value="NZ_JADFUA010000004.1"/>
</dbReference>
<comment type="caution">
    <text evidence="1">The sequence shown here is derived from an EMBL/GenBank/DDBJ whole genome shotgun (WGS) entry which is preliminary data.</text>
</comment>
<dbReference type="Proteomes" id="UP000604481">
    <property type="component" value="Unassembled WGS sequence"/>
</dbReference>
<evidence type="ECO:0000313" key="2">
    <source>
        <dbReference type="Proteomes" id="UP000604481"/>
    </source>
</evidence>
<dbReference type="Pfam" id="PF12915">
    <property type="entry name" value="DUF3833"/>
    <property type="match status" value="1"/>
</dbReference>
<dbReference type="PROSITE" id="PS51257">
    <property type="entry name" value="PROKAR_LIPOPROTEIN"/>
    <property type="match status" value="1"/>
</dbReference>
<sequence length="172" mass="19269">MKKLLAILTFGLAGCAGVSVDAYRDQQPVLKLEEYFNGTIDGWGQFQKRDGTVVKRFKVVIDARWQGNTGVLDEHFSYSDGSTSRRVWTITKEADGRYSGTADDVVGKATGRAAGNALQWAYTLKLPVDDKVYEVSFDDWMWLQQDGVLLNRSAMSKFGFHLGEVTLAFKKR</sequence>
<name>A0A8J7FNE8_9NEIS</name>
<dbReference type="AlphaFoldDB" id="A0A8J7FNE8"/>